<feature type="signal peptide" evidence="2">
    <location>
        <begin position="1"/>
        <end position="17"/>
    </location>
</feature>
<evidence type="ECO:0000313" key="4">
    <source>
        <dbReference type="Proteomes" id="UP000001699"/>
    </source>
</evidence>
<organism evidence="3 4">
    <name type="scientific">Aspergillus fumigatus (strain CBS 144.89 / FGSC A1163 / CEA10)</name>
    <name type="common">Neosartorya fumigata</name>
    <dbReference type="NCBI Taxonomy" id="451804"/>
    <lineage>
        <taxon>Eukaryota</taxon>
        <taxon>Fungi</taxon>
        <taxon>Dikarya</taxon>
        <taxon>Ascomycota</taxon>
        <taxon>Pezizomycotina</taxon>
        <taxon>Eurotiomycetes</taxon>
        <taxon>Eurotiomycetidae</taxon>
        <taxon>Eurotiales</taxon>
        <taxon>Aspergillaceae</taxon>
        <taxon>Aspergillus</taxon>
        <taxon>Aspergillus subgen. Fumigati</taxon>
    </lineage>
</organism>
<reference evidence="3 4" key="1">
    <citation type="journal article" date="2008" name="PLoS Genet.">
        <title>Genomic islands in the pathogenic filamentous fungus Aspergillus fumigatus.</title>
        <authorList>
            <person name="Fedorova N.D."/>
            <person name="Khaldi N."/>
            <person name="Joardar V.S."/>
            <person name="Maiti R."/>
            <person name="Amedeo P."/>
            <person name="Anderson M.J."/>
            <person name="Crabtree J."/>
            <person name="Silva J.C."/>
            <person name="Badger J.H."/>
            <person name="Albarraq A."/>
            <person name="Angiuoli S."/>
            <person name="Bussey H."/>
            <person name="Bowyer P."/>
            <person name="Cotty P.J."/>
            <person name="Dyer P.S."/>
            <person name="Egan A."/>
            <person name="Galens K."/>
            <person name="Fraser-Liggett C.M."/>
            <person name="Haas B.J."/>
            <person name="Inman J.M."/>
            <person name="Kent R."/>
            <person name="Lemieux S."/>
            <person name="Malavazi I."/>
            <person name="Orvis J."/>
            <person name="Roemer T."/>
            <person name="Ronning C.M."/>
            <person name="Sundaram J.P."/>
            <person name="Sutton G."/>
            <person name="Turner G."/>
            <person name="Venter J.C."/>
            <person name="White O.R."/>
            <person name="Whitty B.R."/>
            <person name="Youngman P."/>
            <person name="Wolfe K.H."/>
            <person name="Goldman G.H."/>
            <person name="Wortman J.R."/>
            <person name="Jiang B."/>
            <person name="Denning D.W."/>
            <person name="Nierman W.C."/>
        </authorList>
    </citation>
    <scope>NUCLEOTIDE SEQUENCE [LARGE SCALE GENOMIC DNA]</scope>
    <source>
        <strain evidence="4">CBS 144.89 / FGSC A1163 / CEA10</strain>
    </source>
</reference>
<dbReference type="VEuPathDB" id="FungiDB:AFUB_080990"/>
<dbReference type="Proteomes" id="UP000001699">
    <property type="component" value="Unassembled WGS sequence"/>
</dbReference>
<protein>
    <submittedName>
        <fullName evidence="3">Uncharacterized protein</fullName>
    </submittedName>
</protein>
<evidence type="ECO:0000256" key="1">
    <source>
        <dbReference type="SAM" id="MobiDB-lite"/>
    </source>
</evidence>
<gene>
    <name evidence="3" type="ORF">AFUB_080990</name>
</gene>
<feature type="chain" id="PRO_5002760888" evidence="2">
    <location>
        <begin position="18"/>
        <end position="273"/>
    </location>
</feature>
<dbReference type="EMBL" id="DS499600">
    <property type="protein sequence ID" value="EDP48661.1"/>
    <property type="molecule type" value="Genomic_DNA"/>
</dbReference>
<evidence type="ECO:0000313" key="3">
    <source>
        <dbReference type="EMBL" id="EDP48661.1"/>
    </source>
</evidence>
<keyword evidence="4" id="KW-1185">Reference proteome</keyword>
<keyword evidence="2" id="KW-0732">Signal</keyword>
<feature type="region of interest" description="Disordered" evidence="1">
    <location>
        <begin position="162"/>
        <end position="273"/>
    </location>
</feature>
<sequence>MKLVEVILLALSSDIPAQLFACGLEYRAGYCGQQPCGQPYPGVGVGLPPPSPPCLSQYPMQCVPVPQQYGALNCICSGNSGIYQGGDYLYPPPLPPPPPPIPHLRWRRHISTTATAAPRATTKVSPGVRGRRLLLLPPDELGYRLARIHRLLPRARALPSSVLSTIQRQRQGPGGSSPGERRSDPRHNGHCGGSYCTRHDHQGNCLTRRRQPPLGPDPVEEGRNTLPGGHDWTSPAGSVGRCGEWRERGPKGEQEEPGAHERGCAVDPTELIS</sequence>
<dbReference type="HOGENOM" id="CLU_1019330_0_0_1"/>
<name>B0Y9G8_ASPFC</name>
<proteinExistence type="predicted"/>
<accession>B0Y9G8</accession>
<dbReference type="AlphaFoldDB" id="B0Y9G8"/>
<feature type="compositionally biased region" description="Basic and acidic residues" evidence="1">
    <location>
        <begin position="243"/>
        <end position="264"/>
    </location>
</feature>
<evidence type="ECO:0000256" key="2">
    <source>
        <dbReference type="SAM" id="SignalP"/>
    </source>
</evidence>